<dbReference type="AlphaFoldDB" id="A0A6P5WIY8"/>
<accession>A0A6P5WIY8</accession>
<reference evidence="9" key="1">
    <citation type="submission" date="2025-08" db="UniProtKB">
        <authorList>
            <consortium name="RefSeq"/>
        </authorList>
    </citation>
    <scope>IDENTIFICATION</scope>
    <source>
        <tissue evidence="9">Fruit stalk</tissue>
    </source>
</reference>
<evidence type="ECO:0000256" key="6">
    <source>
        <dbReference type="ARBA" id="ARBA00049215"/>
    </source>
</evidence>
<evidence type="ECO:0000256" key="4">
    <source>
        <dbReference type="ARBA" id="ARBA00039138"/>
    </source>
</evidence>
<keyword evidence="3" id="KW-0915">Sodium</keyword>
<evidence type="ECO:0000259" key="7">
    <source>
        <dbReference type="Pfam" id="PF00171"/>
    </source>
</evidence>
<dbReference type="GO" id="GO:0019145">
    <property type="term" value="F:aminobutyraldehyde dehydrogenase (NAD+) activity"/>
    <property type="evidence" value="ECO:0007669"/>
    <property type="project" value="UniProtKB-EC"/>
</dbReference>
<protein>
    <recommendedName>
        <fullName evidence="4">aminobutyraldehyde dehydrogenase</fullName>
        <ecNumber evidence="4">1.2.1.19</ecNumber>
    </recommendedName>
</protein>
<proteinExistence type="inferred from homology"/>
<sequence length="188" mass="20837">MRCNVIKDGMNIDHIPAAIAEDVELTMAAAQRALSRNKGKDWASASGTIRAKKPLDEATWDIDDVIGCFEYYTYLAEDCVAILKPFKLVSITYLELADMCRKVGFPPGVLNILTGSGLKVTMPLASHPNVDKIAFTRSTTTWSMTTKAAIQMVKPVSLELEEDLADHPKAEVLHDMLLEYTNDFRNSN</sequence>
<keyword evidence="2" id="KW-0520">NAD</keyword>
<dbReference type="KEGG" id="dzi:111274765"/>
<dbReference type="PANTHER" id="PTHR43860:SF2">
    <property type="entry name" value="BETAINE ALDEHYDE DEHYDROGENASE-RELATED"/>
    <property type="match status" value="1"/>
</dbReference>
<dbReference type="InterPro" id="IPR015590">
    <property type="entry name" value="Aldehyde_DH_dom"/>
</dbReference>
<gene>
    <name evidence="9" type="primary">LOC111274765</name>
</gene>
<dbReference type="OrthoDB" id="310895at2759"/>
<keyword evidence="8" id="KW-1185">Reference proteome</keyword>
<evidence type="ECO:0000256" key="2">
    <source>
        <dbReference type="ARBA" id="ARBA00023027"/>
    </source>
</evidence>
<comment type="catalytic activity">
    <reaction evidence="6">
        <text>4-aminobutanal + NAD(+) + H2O = 4-aminobutanoate + NADH + 2 H(+)</text>
        <dbReference type="Rhea" id="RHEA:19105"/>
        <dbReference type="ChEBI" id="CHEBI:15377"/>
        <dbReference type="ChEBI" id="CHEBI:15378"/>
        <dbReference type="ChEBI" id="CHEBI:57540"/>
        <dbReference type="ChEBI" id="CHEBI:57945"/>
        <dbReference type="ChEBI" id="CHEBI:58264"/>
        <dbReference type="ChEBI" id="CHEBI:59888"/>
        <dbReference type="EC" id="1.2.1.19"/>
    </reaction>
    <physiologicalReaction direction="left-to-right" evidence="6">
        <dbReference type="Rhea" id="RHEA:19106"/>
    </physiologicalReaction>
</comment>
<comment type="catalytic activity">
    <reaction evidence="5">
        <text>3-aminopropanal + NAD(+) + H2O = beta-alanine + NADH + 2 H(+)</text>
        <dbReference type="Rhea" id="RHEA:30695"/>
        <dbReference type="ChEBI" id="CHEBI:15377"/>
        <dbReference type="ChEBI" id="CHEBI:15378"/>
        <dbReference type="ChEBI" id="CHEBI:57540"/>
        <dbReference type="ChEBI" id="CHEBI:57945"/>
        <dbReference type="ChEBI" id="CHEBI:57966"/>
        <dbReference type="ChEBI" id="CHEBI:58374"/>
    </reaction>
    <physiologicalReaction direction="left-to-right" evidence="5">
        <dbReference type="Rhea" id="RHEA:30696"/>
    </physiologicalReaction>
</comment>
<evidence type="ECO:0000256" key="3">
    <source>
        <dbReference type="ARBA" id="ARBA00023053"/>
    </source>
</evidence>
<name>A0A6P5WIY8_DURZI</name>
<evidence type="ECO:0000313" key="8">
    <source>
        <dbReference type="Proteomes" id="UP000515121"/>
    </source>
</evidence>
<comment type="similarity">
    <text evidence="1">Belongs to the aldehyde dehydrogenase family.</text>
</comment>
<dbReference type="EC" id="1.2.1.19" evidence="4"/>
<dbReference type="PANTHER" id="PTHR43860">
    <property type="entry name" value="BETAINE ALDEHYDE DEHYDROGENASE"/>
    <property type="match status" value="1"/>
</dbReference>
<dbReference type="Pfam" id="PF00171">
    <property type="entry name" value="Aldedh"/>
    <property type="match status" value="1"/>
</dbReference>
<dbReference type="SUPFAM" id="SSF53720">
    <property type="entry name" value="ALDH-like"/>
    <property type="match status" value="1"/>
</dbReference>
<evidence type="ECO:0000256" key="1">
    <source>
        <dbReference type="ARBA" id="ARBA00009986"/>
    </source>
</evidence>
<dbReference type="InterPro" id="IPR016161">
    <property type="entry name" value="Ald_DH/histidinol_DH"/>
</dbReference>
<dbReference type="RefSeq" id="XP_022715391.1">
    <property type="nucleotide sequence ID" value="XM_022859656.1"/>
</dbReference>
<dbReference type="InterPro" id="IPR016162">
    <property type="entry name" value="Ald_DH_N"/>
</dbReference>
<dbReference type="Gene3D" id="3.40.605.10">
    <property type="entry name" value="Aldehyde Dehydrogenase, Chain A, domain 1"/>
    <property type="match status" value="1"/>
</dbReference>
<dbReference type="GO" id="GO:0110095">
    <property type="term" value="P:cellular detoxification of aldehyde"/>
    <property type="evidence" value="ECO:0007669"/>
    <property type="project" value="UniProtKB-ARBA"/>
</dbReference>
<dbReference type="Proteomes" id="UP000515121">
    <property type="component" value="Unplaced"/>
</dbReference>
<evidence type="ECO:0000313" key="9">
    <source>
        <dbReference type="RefSeq" id="XP_022715391.1"/>
    </source>
</evidence>
<dbReference type="GeneID" id="111274765"/>
<organism evidence="8 9">
    <name type="scientific">Durio zibethinus</name>
    <name type="common">Durian</name>
    <dbReference type="NCBI Taxonomy" id="66656"/>
    <lineage>
        <taxon>Eukaryota</taxon>
        <taxon>Viridiplantae</taxon>
        <taxon>Streptophyta</taxon>
        <taxon>Embryophyta</taxon>
        <taxon>Tracheophyta</taxon>
        <taxon>Spermatophyta</taxon>
        <taxon>Magnoliopsida</taxon>
        <taxon>eudicotyledons</taxon>
        <taxon>Gunneridae</taxon>
        <taxon>Pentapetalae</taxon>
        <taxon>rosids</taxon>
        <taxon>malvids</taxon>
        <taxon>Malvales</taxon>
        <taxon>Malvaceae</taxon>
        <taxon>Helicteroideae</taxon>
        <taxon>Durio</taxon>
    </lineage>
</organism>
<feature type="domain" description="Aldehyde dehydrogenase" evidence="7">
    <location>
        <begin position="73"/>
        <end position="160"/>
    </location>
</feature>
<evidence type="ECO:0000256" key="5">
    <source>
        <dbReference type="ARBA" id="ARBA00047421"/>
    </source>
</evidence>